<dbReference type="SUPFAM" id="SSF54695">
    <property type="entry name" value="POZ domain"/>
    <property type="match status" value="1"/>
</dbReference>
<dbReference type="Pfam" id="PF00651">
    <property type="entry name" value="BTB"/>
    <property type="match status" value="1"/>
</dbReference>
<evidence type="ECO:0000259" key="1">
    <source>
        <dbReference type="PROSITE" id="PS50097"/>
    </source>
</evidence>
<proteinExistence type="predicted"/>
<evidence type="ECO:0000313" key="3">
    <source>
        <dbReference type="Proteomes" id="UP000789396"/>
    </source>
</evidence>
<sequence length="127" mass="14935">DLYNSILTYHYDRSALPANTRILEPRHASNYVSSEPTTRCESFFSSYEDLVNINEKLFRTNDQFDVIIRIGNDIDFDDFYAHSLILCARSSYFNTAFSNINQNENPFIFPIQDTSKVVFDVIFRYLF</sequence>
<keyword evidence="3" id="KW-1185">Reference proteome</keyword>
<dbReference type="CDD" id="cd18186">
    <property type="entry name" value="BTB_POZ_ZBTB_KLHL-like"/>
    <property type="match status" value="1"/>
</dbReference>
<accession>A0A9N9P7U8</accession>
<dbReference type="OrthoDB" id="8789982at2759"/>
<reference evidence="2" key="1">
    <citation type="submission" date="2021-06" db="EMBL/GenBank/DDBJ databases">
        <authorList>
            <person name="Kallberg Y."/>
            <person name="Tangrot J."/>
            <person name="Rosling A."/>
        </authorList>
    </citation>
    <scope>NUCLEOTIDE SEQUENCE</scope>
    <source>
        <strain evidence="2">IN212</strain>
    </source>
</reference>
<organism evidence="2 3">
    <name type="scientific">Racocetra fulgida</name>
    <dbReference type="NCBI Taxonomy" id="60492"/>
    <lineage>
        <taxon>Eukaryota</taxon>
        <taxon>Fungi</taxon>
        <taxon>Fungi incertae sedis</taxon>
        <taxon>Mucoromycota</taxon>
        <taxon>Glomeromycotina</taxon>
        <taxon>Glomeromycetes</taxon>
        <taxon>Diversisporales</taxon>
        <taxon>Gigasporaceae</taxon>
        <taxon>Racocetra</taxon>
    </lineage>
</organism>
<feature type="non-terminal residue" evidence="2">
    <location>
        <position position="1"/>
    </location>
</feature>
<dbReference type="Gene3D" id="3.30.710.10">
    <property type="entry name" value="Potassium Channel Kv1.1, Chain A"/>
    <property type="match status" value="1"/>
</dbReference>
<dbReference type="InterPro" id="IPR011333">
    <property type="entry name" value="SKP1/BTB/POZ_sf"/>
</dbReference>
<name>A0A9N9P7U8_9GLOM</name>
<feature type="domain" description="BTB" evidence="1">
    <location>
        <begin position="64"/>
        <end position="127"/>
    </location>
</feature>
<dbReference type="PROSITE" id="PS50097">
    <property type="entry name" value="BTB"/>
    <property type="match status" value="1"/>
</dbReference>
<gene>
    <name evidence="2" type="ORF">RFULGI_LOCUS18937</name>
</gene>
<dbReference type="InterPro" id="IPR000210">
    <property type="entry name" value="BTB/POZ_dom"/>
</dbReference>
<dbReference type="EMBL" id="CAJVPZ010087374">
    <property type="protein sequence ID" value="CAG8812714.1"/>
    <property type="molecule type" value="Genomic_DNA"/>
</dbReference>
<dbReference type="AlphaFoldDB" id="A0A9N9P7U8"/>
<evidence type="ECO:0000313" key="2">
    <source>
        <dbReference type="EMBL" id="CAG8812714.1"/>
    </source>
</evidence>
<comment type="caution">
    <text evidence="2">The sequence shown here is derived from an EMBL/GenBank/DDBJ whole genome shotgun (WGS) entry which is preliminary data.</text>
</comment>
<protein>
    <submittedName>
        <fullName evidence="2">13190_t:CDS:1</fullName>
    </submittedName>
</protein>
<dbReference type="Proteomes" id="UP000789396">
    <property type="component" value="Unassembled WGS sequence"/>
</dbReference>
<feature type="non-terminal residue" evidence="2">
    <location>
        <position position="127"/>
    </location>
</feature>